<feature type="transmembrane region" description="Helical" evidence="1">
    <location>
        <begin position="167"/>
        <end position="189"/>
    </location>
</feature>
<gene>
    <name evidence="2" type="ORF">AKJ51_00890</name>
</gene>
<evidence type="ECO:0000313" key="2">
    <source>
        <dbReference type="EMBL" id="KXB07596.1"/>
    </source>
</evidence>
<keyword evidence="1" id="KW-0472">Membrane</keyword>
<dbReference type="AlphaFoldDB" id="A0A133VMB0"/>
<evidence type="ECO:0000313" key="3">
    <source>
        <dbReference type="Proteomes" id="UP000070263"/>
    </source>
</evidence>
<keyword evidence="3" id="KW-1185">Reference proteome</keyword>
<name>A0A133VMB0_9EURY</name>
<feature type="transmembrane region" description="Helical" evidence="1">
    <location>
        <begin position="117"/>
        <end position="137"/>
    </location>
</feature>
<keyword evidence="1" id="KW-1133">Transmembrane helix</keyword>
<organism evidence="2 3">
    <name type="scientific">candidate division MSBL1 archaeon SCGC-AAA382A20</name>
    <dbReference type="NCBI Taxonomy" id="1698280"/>
    <lineage>
        <taxon>Archaea</taxon>
        <taxon>Methanobacteriati</taxon>
        <taxon>Methanobacteriota</taxon>
        <taxon>candidate division MSBL1</taxon>
    </lineage>
</organism>
<keyword evidence="1" id="KW-0812">Transmembrane</keyword>
<proteinExistence type="predicted"/>
<feature type="transmembrane region" description="Helical" evidence="1">
    <location>
        <begin position="143"/>
        <end position="160"/>
    </location>
</feature>
<feature type="transmembrane region" description="Helical" evidence="1">
    <location>
        <begin position="26"/>
        <end position="46"/>
    </location>
</feature>
<reference evidence="2 3" key="1">
    <citation type="journal article" date="2016" name="Sci. Rep.">
        <title>Metabolic traits of an uncultured archaeal lineage -MSBL1- from brine pools of the Red Sea.</title>
        <authorList>
            <person name="Mwirichia R."/>
            <person name="Alam I."/>
            <person name="Rashid M."/>
            <person name="Vinu M."/>
            <person name="Ba-Alawi W."/>
            <person name="Anthony Kamau A."/>
            <person name="Kamanda Ngugi D."/>
            <person name="Goker M."/>
            <person name="Klenk H.P."/>
            <person name="Bajic V."/>
            <person name="Stingl U."/>
        </authorList>
    </citation>
    <scope>NUCLEOTIDE SEQUENCE [LARGE SCALE GENOMIC DNA]</scope>
    <source>
        <strain evidence="2">SCGC-AAA382A20</strain>
    </source>
</reference>
<feature type="transmembrane region" description="Helical" evidence="1">
    <location>
        <begin position="83"/>
        <end position="105"/>
    </location>
</feature>
<dbReference type="Proteomes" id="UP000070263">
    <property type="component" value="Unassembled WGS sequence"/>
</dbReference>
<evidence type="ECO:0000256" key="1">
    <source>
        <dbReference type="SAM" id="Phobius"/>
    </source>
</evidence>
<comment type="caution">
    <text evidence="2">The sequence shown here is derived from an EMBL/GenBank/DDBJ whole genome shotgun (WGS) entry which is preliminary data.</text>
</comment>
<protein>
    <submittedName>
        <fullName evidence="2">Uncharacterized protein</fullName>
    </submittedName>
</protein>
<feature type="transmembrane region" description="Helical" evidence="1">
    <location>
        <begin position="58"/>
        <end position="77"/>
    </location>
</feature>
<accession>A0A133VMB0</accession>
<sequence length="190" mass="20210">MNYLHSPKAPKGLYSPIKPGEMGGEIISFSVLGPSLFTVTIGLWIVGMALAGLADLGSALKIVFVVGIALGIPFIWFLNMGDYYSATIVGVAGTFNFLQAGLGGFFEDYDAKTSSQVLTYVGIFLAVSGTVAIIRNISVYVGAWLWLAGVILWLITLAVYEIASRACAGGVIIISVINTILSYIIWLGYV</sequence>
<dbReference type="EMBL" id="LHYE01000005">
    <property type="protein sequence ID" value="KXB07596.1"/>
    <property type="molecule type" value="Genomic_DNA"/>
</dbReference>